<dbReference type="Proteomes" id="UP001057375">
    <property type="component" value="Unassembled WGS sequence"/>
</dbReference>
<evidence type="ECO:0000313" key="1">
    <source>
        <dbReference type="EMBL" id="GKT35422.1"/>
    </source>
</evidence>
<reference evidence="1" key="1">
    <citation type="submission" date="2022-03" db="EMBL/GenBank/DDBJ databases">
        <title>Draft genome sequence of Aduncisulcus paluster, a free-living microaerophilic Fornicata.</title>
        <authorList>
            <person name="Yuyama I."/>
            <person name="Kume K."/>
            <person name="Tamura T."/>
            <person name="Inagaki Y."/>
            <person name="Hashimoto T."/>
        </authorList>
    </citation>
    <scope>NUCLEOTIDE SEQUENCE</scope>
    <source>
        <strain evidence="1">NY0171</strain>
    </source>
</reference>
<name>A0ABQ5KSH8_9EUKA</name>
<keyword evidence="2" id="KW-1185">Reference proteome</keyword>
<proteinExistence type="predicted"/>
<dbReference type="EMBL" id="BQXS01010986">
    <property type="protein sequence ID" value="GKT35422.1"/>
    <property type="molecule type" value="Genomic_DNA"/>
</dbReference>
<protein>
    <submittedName>
        <fullName evidence="1">Uncharacterized protein</fullName>
    </submittedName>
</protein>
<evidence type="ECO:0000313" key="2">
    <source>
        <dbReference type="Proteomes" id="UP001057375"/>
    </source>
</evidence>
<gene>
    <name evidence="1" type="ORF">ADUPG1_008587</name>
</gene>
<organism evidence="1 2">
    <name type="scientific">Aduncisulcus paluster</name>
    <dbReference type="NCBI Taxonomy" id="2918883"/>
    <lineage>
        <taxon>Eukaryota</taxon>
        <taxon>Metamonada</taxon>
        <taxon>Carpediemonas-like organisms</taxon>
        <taxon>Aduncisulcus</taxon>
    </lineage>
</organism>
<comment type="caution">
    <text evidence="1">The sequence shown here is derived from an EMBL/GenBank/DDBJ whole genome shotgun (WGS) entry which is preliminary data.</text>
</comment>
<sequence>MSSAAVAMPLQKLSTTTVSYFLLLAVRVIHRLAAHTLPIPLHEVMSFLLTSSYVAYTYVSNYLPKLYPV</sequence>
<accession>A0ABQ5KSH8</accession>